<dbReference type="InterPro" id="IPR016345">
    <property type="entry name" value="Casein_beta"/>
</dbReference>
<evidence type="ECO:0000313" key="5">
    <source>
        <dbReference type="Ensembl" id="ENSCCNP00000013632.1"/>
    </source>
</evidence>
<dbReference type="Ensembl" id="ENSCCNT00000017887.1">
    <property type="protein sequence ID" value="ENSCCNP00000013632.1"/>
    <property type="gene ID" value="ENSCCNG00000013984.1"/>
</dbReference>
<gene>
    <name evidence="5" type="primary">Csn2</name>
</gene>
<evidence type="ECO:0000256" key="4">
    <source>
        <dbReference type="SAM" id="SignalP"/>
    </source>
</evidence>
<proteinExistence type="predicted"/>
<accession>A0A8C0WR63</accession>
<evidence type="ECO:0000256" key="1">
    <source>
        <dbReference type="ARBA" id="ARBA00022553"/>
    </source>
</evidence>
<dbReference type="GO" id="GO:0005615">
    <property type="term" value="C:extracellular space"/>
    <property type="evidence" value="ECO:0007669"/>
    <property type="project" value="TreeGrafter"/>
</dbReference>
<evidence type="ECO:0008006" key="6">
    <source>
        <dbReference type="Google" id="ProtNLM"/>
    </source>
</evidence>
<keyword evidence="3" id="KW-0494">Milk protein</keyword>
<protein>
    <recommendedName>
        <fullName evidence="6">Beta-casein</fullName>
    </recommendedName>
</protein>
<keyword evidence="2 4" id="KW-0732">Signal</keyword>
<sequence>MKVLILACLVALALAKEEDVSVSTETLESLSNSEESITQISKQKLEKAKHVQQQQREDELQDKIHPFIQSQPLAYSDIKPIPYTVPQSILPIPQPAMVPVLLPAFEPEIVKAKDTILLKNKEMPFLKSSTGLPVFNPQIPDFTNLKYQQLLQLLLQPSVHQTPKSFLQTPLLQLQFQQHLLHPQALSLLQQVVPFLVPEERAMLVPQLLQHHDLLDLTHQPPVTQPLDSVYSRVVV</sequence>
<feature type="signal peptide" evidence="4">
    <location>
        <begin position="1"/>
        <end position="15"/>
    </location>
</feature>
<dbReference type="PANTHER" id="PTHR11500:SF0">
    <property type="entry name" value="BETA-CASEIN"/>
    <property type="match status" value="1"/>
</dbReference>
<evidence type="ECO:0000256" key="2">
    <source>
        <dbReference type="ARBA" id="ARBA00022729"/>
    </source>
</evidence>
<name>A0A8C0WR63_CASCN</name>
<feature type="chain" id="PRO_5034388635" description="Beta-casein" evidence="4">
    <location>
        <begin position="16"/>
        <end position="236"/>
    </location>
</feature>
<dbReference type="InterPro" id="IPR031305">
    <property type="entry name" value="Casein_CS"/>
</dbReference>
<dbReference type="PROSITE" id="PS00306">
    <property type="entry name" value="CASEIN_ALPHA_BETA"/>
    <property type="match status" value="1"/>
</dbReference>
<organism evidence="5">
    <name type="scientific">Castor canadensis</name>
    <name type="common">American beaver</name>
    <dbReference type="NCBI Taxonomy" id="51338"/>
    <lineage>
        <taxon>Eukaryota</taxon>
        <taxon>Metazoa</taxon>
        <taxon>Chordata</taxon>
        <taxon>Craniata</taxon>
        <taxon>Vertebrata</taxon>
        <taxon>Euteleostomi</taxon>
        <taxon>Mammalia</taxon>
        <taxon>Eutheria</taxon>
        <taxon>Euarchontoglires</taxon>
        <taxon>Glires</taxon>
        <taxon>Rodentia</taxon>
        <taxon>Castorimorpha</taxon>
        <taxon>Castoridae</taxon>
        <taxon>Castor</taxon>
    </lineage>
</organism>
<dbReference type="PANTHER" id="PTHR11500">
    <property type="entry name" value="BETA CASEIN"/>
    <property type="match status" value="1"/>
</dbReference>
<dbReference type="AlphaFoldDB" id="A0A8C0WR63"/>
<reference evidence="5" key="1">
    <citation type="submission" date="2023-09" db="UniProtKB">
        <authorList>
            <consortium name="Ensembl"/>
        </authorList>
    </citation>
    <scope>IDENTIFICATION</scope>
</reference>
<keyword evidence="1" id="KW-0597">Phosphoprotein</keyword>
<evidence type="ECO:0000256" key="3">
    <source>
        <dbReference type="ARBA" id="ARBA00022743"/>
    </source>
</evidence>